<keyword evidence="7" id="KW-1185">Reference proteome</keyword>
<dbReference type="PROSITE" id="PS50977">
    <property type="entry name" value="HTH_TETR_2"/>
    <property type="match status" value="1"/>
</dbReference>
<evidence type="ECO:0000256" key="4">
    <source>
        <dbReference type="PROSITE-ProRule" id="PRU00335"/>
    </source>
</evidence>
<protein>
    <submittedName>
        <fullName evidence="6">TetR/AcrR family transcriptional regulator</fullName>
    </submittedName>
</protein>
<organism evidence="6 7">
    <name type="scientific">Aliikangiella marina</name>
    <dbReference type="NCBI Taxonomy" id="1712262"/>
    <lineage>
        <taxon>Bacteria</taxon>
        <taxon>Pseudomonadati</taxon>
        <taxon>Pseudomonadota</taxon>
        <taxon>Gammaproteobacteria</taxon>
        <taxon>Oceanospirillales</taxon>
        <taxon>Pleioneaceae</taxon>
        <taxon>Aliikangiella</taxon>
    </lineage>
</organism>
<dbReference type="PROSITE" id="PS01081">
    <property type="entry name" value="HTH_TETR_1"/>
    <property type="match status" value="1"/>
</dbReference>
<keyword evidence="3" id="KW-0804">Transcription</keyword>
<dbReference type="SUPFAM" id="SSF48498">
    <property type="entry name" value="Tetracyclin repressor-like, C-terminal domain"/>
    <property type="match status" value="1"/>
</dbReference>
<proteinExistence type="predicted"/>
<dbReference type="Proteomes" id="UP000317839">
    <property type="component" value="Unassembled WGS sequence"/>
</dbReference>
<dbReference type="EMBL" id="VIKR01000007">
    <property type="protein sequence ID" value="TQV71106.1"/>
    <property type="molecule type" value="Genomic_DNA"/>
</dbReference>
<reference evidence="6 7" key="1">
    <citation type="submission" date="2019-06" db="EMBL/GenBank/DDBJ databases">
        <title>Draft genome of Aliikangiella marina GYP-15.</title>
        <authorList>
            <person name="Wang G."/>
        </authorList>
    </citation>
    <scope>NUCLEOTIDE SEQUENCE [LARGE SCALE GENOMIC DNA]</scope>
    <source>
        <strain evidence="6 7">GYP-15</strain>
    </source>
</reference>
<evidence type="ECO:0000313" key="6">
    <source>
        <dbReference type="EMBL" id="TQV71106.1"/>
    </source>
</evidence>
<name>A0A545T1L8_9GAMM</name>
<sequence length="203" mass="22317">MAAGRNRSFDKETALKKAMEVFWKNGYSGTSLSDLTAAMNINKPSMYAAFGNKEALFTKALDYYLENFGKVHAEQLNVKNMPLDERLEGYLLSISDMVSDQMLPGGCFITGTTCEAGSDCLPSSAVDRLVQINQQTKEALVEFFNQESLNVTATSSPEELADYLMVQQFGLAVMARTGAPKAQLEKIAKQAVSSMVRQQTKIN</sequence>
<keyword evidence="2 4" id="KW-0238">DNA-binding</keyword>
<accession>A0A545T1L8</accession>
<evidence type="ECO:0000256" key="1">
    <source>
        <dbReference type="ARBA" id="ARBA00023015"/>
    </source>
</evidence>
<evidence type="ECO:0000259" key="5">
    <source>
        <dbReference type="PROSITE" id="PS50977"/>
    </source>
</evidence>
<dbReference type="InterPro" id="IPR023772">
    <property type="entry name" value="DNA-bd_HTH_TetR-type_CS"/>
</dbReference>
<gene>
    <name evidence="6" type="ORF">FLL45_22530</name>
</gene>
<dbReference type="RefSeq" id="WP_142944323.1">
    <property type="nucleotide sequence ID" value="NZ_VIKR01000007.1"/>
</dbReference>
<dbReference type="PANTHER" id="PTHR47506">
    <property type="entry name" value="TRANSCRIPTIONAL REGULATORY PROTEIN"/>
    <property type="match status" value="1"/>
</dbReference>
<dbReference type="InterPro" id="IPR036271">
    <property type="entry name" value="Tet_transcr_reg_TetR-rel_C_sf"/>
</dbReference>
<feature type="DNA-binding region" description="H-T-H motif" evidence="4">
    <location>
        <begin position="31"/>
        <end position="50"/>
    </location>
</feature>
<dbReference type="AlphaFoldDB" id="A0A545T1L8"/>
<dbReference type="Pfam" id="PF00440">
    <property type="entry name" value="TetR_N"/>
    <property type="match status" value="1"/>
</dbReference>
<feature type="domain" description="HTH tetR-type" evidence="5">
    <location>
        <begin position="8"/>
        <end position="68"/>
    </location>
</feature>
<dbReference type="Gene3D" id="1.10.10.60">
    <property type="entry name" value="Homeodomain-like"/>
    <property type="match status" value="1"/>
</dbReference>
<dbReference type="PANTHER" id="PTHR47506:SF1">
    <property type="entry name" value="HTH-TYPE TRANSCRIPTIONAL REGULATOR YJDC"/>
    <property type="match status" value="1"/>
</dbReference>
<comment type="caution">
    <text evidence="6">The sequence shown here is derived from an EMBL/GenBank/DDBJ whole genome shotgun (WGS) entry which is preliminary data.</text>
</comment>
<dbReference type="OrthoDB" id="270177at2"/>
<dbReference type="SUPFAM" id="SSF46689">
    <property type="entry name" value="Homeodomain-like"/>
    <property type="match status" value="1"/>
</dbReference>
<keyword evidence="1" id="KW-0805">Transcription regulation</keyword>
<dbReference type="InterPro" id="IPR001647">
    <property type="entry name" value="HTH_TetR"/>
</dbReference>
<dbReference type="InterPro" id="IPR009057">
    <property type="entry name" value="Homeodomain-like_sf"/>
</dbReference>
<dbReference type="Gene3D" id="1.10.357.10">
    <property type="entry name" value="Tetracycline Repressor, domain 2"/>
    <property type="match status" value="1"/>
</dbReference>
<evidence type="ECO:0000313" key="7">
    <source>
        <dbReference type="Proteomes" id="UP000317839"/>
    </source>
</evidence>
<dbReference type="GO" id="GO:0003677">
    <property type="term" value="F:DNA binding"/>
    <property type="evidence" value="ECO:0007669"/>
    <property type="project" value="UniProtKB-UniRule"/>
</dbReference>
<evidence type="ECO:0000256" key="2">
    <source>
        <dbReference type="ARBA" id="ARBA00023125"/>
    </source>
</evidence>
<evidence type="ECO:0000256" key="3">
    <source>
        <dbReference type="ARBA" id="ARBA00023163"/>
    </source>
</evidence>